<name>A0A8J3H9H3_9RHOB</name>
<dbReference type="AlphaFoldDB" id="A0A8J3H9H3"/>
<feature type="domain" description="Extensin-like C-terminal" evidence="1">
    <location>
        <begin position="37"/>
        <end position="186"/>
    </location>
</feature>
<organism evidence="2 3">
    <name type="scientific">Pseudodonghicola xiamenensis</name>
    <dbReference type="NCBI Taxonomy" id="337702"/>
    <lineage>
        <taxon>Bacteria</taxon>
        <taxon>Pseudomonadati</taxon>
        <taxon>Pseudomonadota</taxon>
        <taxon>Alphaproteobacteria</taxon>
        <taxon>Rhodobacterales</taxon>
        <taxon>Paracoccaceae</taxon>
        <taxon>Pseudodonghicola</taxon>
    </lineage>
</organism>
<keyword evidence="3" id="KW-1185">Reference proteome</keyword>
<comment type="caution">
    <text evidence="2">The sequence shown here is derived from an EMBL/GenBank/DDBJ whole genome shotgun (WGS) entry which is preliminary data.</text>
</comment>
<evidence type="ECO:0000259" key="1">
    <source>
        <dbReference type="Pfam" id="PF06904"/>
    </source>
</evidence>
<evidence type="ECO:0000313" key="2">
    <source>
        <dbReference type="EMBL" id="GHG93396.1"/>
    </source>
</evidence>
<sequence length="186" mass="20055">MVLQAMAKRQALRQGAICGDLDIQGDHIGRVPGRIGACNIDDAVRVRSVAGVGLSQPAVISCETARALRSWVVKGVKPAFRQRGPVVELKVAAHYVCRTRNNQPGAKVSEHGRGRAIDISGFTMKDGEVVTVLKGWGQGTTLRLLNQTLKAACGPFGTVLGPRSDGYHRDHFHLDVADYRGGPYCR</sequence>
<proteinExistence type="predicted"/>
<accession>A0A8J3H9H3</accession>
<dbReference type="EMBL" id="BNAP01000011">
    <property type="protein sequence ID" value="GHG93396.1"/>
    <property type="molecule type" value="Genomic_DNA"/>
</dbReference>
<reference evidence="2" key="2">
    <citation type="submission" date="2020-09" db="EMBL/GenBank/DDBJ databases">
        <authorList>
            <person name="Sun Q."/>
            <person name="Zhou Y."/>
        </authorList>
    </citation>
    <scope>NUCLEOTIDE SEQUENCE</scope>
    <source>
        <strain evidence="2">CGMCC 1.7081</strain>
    </source>
</reference>
<dbReference type="Pfam" id="PF06904">
    <property type="entry name" value="Extensin-like_C"/>
    <property type="match status" value="1"/>
</dbReference>
<gene>
    <name evidence="2" type="ORF">GCM10010961_25840</name>
</gene>
<dbReference type="Proteomes" id="UP000611500">
    <property type="component" value="Unassembled WGS sequence"/>
</dbReference>
<protein>
    <recommendedName>
        <fullName evidence="1">Extensin-like C-terminal domain-containing protein</fullName>
    </recommendedName>
</protein>
<dbReference type="InterPro" id="IPR009683">
    <property type="entry name" value="Extensin-like_C"/>
</dbReference>
<evidence type="ECO:0000313" key="3">
    <source>
        <dbReference type="Proteomes" id="UP000611500"/>
    </source>
</evidence>
<reference evidence="2" key="1">
    <citation type="journal article" date="2014" name="Int. J. Syst. Evol. Microbiol.">
        <title>Complete genome sequence of Corynebacterium casei LMG S-19264T (=DSM 44701T), isolated from a smear-ripened cheese.</title>
        <authorList>
            <consortium name="US DOE Joint Genome Institute (JGI-PGF)"/>
            <person name="Walter F."/>
            <person name="Albersmeier A."/>
            <person name="Kalinowski J."/>
            <person name="Ruckert C."/>
        </authorList>
    </citation>
    <scope>NUCLEOTIDE SEQUENCE</scope>
    <source>
        <strain evidence="2">CGMCC 1.7081</strain>
    </source>
</reference>